<feature type="region of interest" description="Disordered" evidence="2">
    <location>
        <begin position="255"/>
        <end position="274"/>
    </location>
</feature>
<protein>
    <submittedName>
        <fullName evidence="4">Uncharacterized protein</fullName>
    </submittedName>
</protein>
<sequence>MHCLLFWMERVTMLVYVFLSQHNAMLFTSLLFLFINEHYTYFNFYGVTSGYYTPKTIISNFWFAWERVAEIEAIAYYGFGSWFPECWIIITVSFAATNIYHILSYFFSRRPIEEDFDTLNPSGDLDDQVKQTMEYKGTAKFAQSMHSSVFIMERTAMFLYVFLSQYNWIRISSLVIFFSTNQRYAFYCAASDPTFTYFHYVFVLERIAMALVALDYFPSLSFKSCWVLATIIFAGTNIFRILAYYFDGRRPAQEDFGSLNPTDPEGEEVEKEKVGIREESSSNLKCLEEILETIDHDEEIVKAEDNLDVVQGITQNRCSEEPKIELDKVVEEKGEQKDPIDEKDEQLDGIILQNLKESYDNLKKEKDQCEQVLHKARENYNKLFSSWVEVKNNLQASLESSEKQLLKWEEDKQELLAQIKDENARKELYKQLDTSDKSWQHYQNNERSSAESYKLQEERGDLQAQLLTATSTYWHRVNRLTEEKNDLESKLDAANSKVEYYDEGWKDCEETCSKLKEENLKLSVLLSCETASVARVNELMHKLEEKCRRLEEEKINLTADLCASKAIAEIYRNCMHDLDC</sequence>
<feature type="transmembrane region" description="Helical" evidence="3">
    <location>
        <begin position="87"/>
        <end position="107"/>
    </location>
</feature>
<feature type="transmembrane region" description="Helical" evidence="3">
    <location>
        <begin position="197"/>
        <end position="217"/>
    </location>
</feature>
<keyword evidence="3" id="KW-0812">Transmembrane</keyword>
<keyword evidence="1" id="KW-0175">Coiled coil</keyword>
<dbReference type="Proteomes" id="UP000467840">
    <property type="component" value="Chromosome 11"/>
</dbReference>
<name>A0A6A6N979_HEVBR</name>
<keyword evidence="3" id="KW-1133">Transmembrane helix</keyword>
<dbReference type="EMBL" id="JAAGAX010000002">
    <property type="protein sequence ID" value="KAF2322721.1"/>
    <property type="molecule type" value="Genomic_DNA"/>
</dbReference>
<feature type="coiled-coil region" evidence="1">
    <location>
        <begin position="352"/>
        <end position="432"/>
    </location>
</feature>
<accession>A0A6A6N979</accession>
<feature type="transmembrane region" description="Helical" evidence="3">
    <location>
        <begin position="224"/>
        <end position="246"/>
    </location>
</feature>
<feature type="transmembrane region" description="Helical" evidence="3">
    <location>
        <begin position="12"/>
        <end position="35"/>
    </location>
</feature>
<comment type="caution">
    <text evidence="4">The sequence shown here is derived from an EMBL/GenBank/DDBJ whole genome shotgun (WGS) entry which is preliminary data.</text>
</comment>
<evidence type="ECO:0000313" key="5">
    <source>
        <dbReference type="Proteomes" id="UP000467840"/>
    </source>
</evidence>
<evidence type="ECO:0000256" key="1">
    <source>
        <dbReference type="SAM" id="Coils"/>
    </source>
</evidence>
<keyword evidence="3" id="KW-0472">Membrane</keyword>
<organism evidence="4 5">
    <name type="scientific">Hevea brasiliensis</name>
    <name type="common">Para rubber tree</name>
    <name type="synonym">Siphonia brasiliensis</name>
    <dbReference type="NCBI Taxonomy" id="3981"/>
    <lineage>
        <taxon>Eukaryota</taxon>
        <taxon>Viridiplantae</taxon>
        <taxon>Streptophyta</taxon>
        <taxon>Embryophyta</taxon>
        <taxon>Tracheophyta</taxon>
        <taxon>Spermatophyta</taxon>
        <taxon>Magnoliopsida</taxon>
        <taxon>eudicotyledons</taxon>
        <taxon>Gunneridae</taxon>
        <taxon>Pentapetalae</taxon>
        <taxon>rosids</taxon>
        <taxon>fabids</taxon>
        <taxon>Malpighiales</taxon>
        <taxon>Euphorbiaceae</taxon>
        <taxon>Crotonoideae</taxon>
        <taxon>Micrandreae</taxon>
        <taxon>Hevea</taxon>
    </lineage>
</organism>
<evidence type="ECO:0000256" key="2">
    <source>
        <dbReference type="SAM" id="MobiDB-lite"/>
    </source>
</evidence>
<gene>
    <name evidence="4" type="ORF">GH714_029498</name>
</gene>
<keyword evidence="5" id="KW-1185">Reference proteome</keyword>
<proteinExistence type="predicted"/>
<evidence type="ECO:0000256" key="3">
    <source>
        <dbReference type="SAM" id="Phobius"/>
    </source>
</evidence>
<evidence type="ECO:0000313" key="4">
    <source>
        <dbReference type="EMBL" id="KAF2322721.1"/>
    </source>
</evidence>
<feature type="coiled-coil region" evidence="1">
    <location>
        <begin position="533"/>
        <end position="560"/>
    </location>
</feature>
<reference evidence="4 5" key="1">
    <citation type="journal article" date="2020" name="Mol. Plant">
        <title>The Chromosome-Based Rubber Tree Genome Provides New Insights into Spurge Genome Evolution and Rubber Biosynthesis.</title>
        <authorList>
            <person name="Liu J."/>
            <person name="Shi C."/>
            <person name="Shi C.C."/>
            <person name="Li W."/>
            <person name="Zhang Q.J."/>
            <person name="Zhang Y."/>
            <person name="Li K."/>
            <person name="Lu H.F."/>
            <person name="Shi C."/>
            <person name="Zhu S.T."/>
            <person name="Xiao Z.Y."/>
            <person name="Nan H."/>
            <person name="Yue Y."/>
            <person name="Zhu X.G."/>
            <person name="Wu Y."/>
            <person name="Hong X.N."/>
            <person name="Fan G.Y."/>
            <person name="Tong Y."/>
            <person name="Zhang D."/>
            <person name="Mao C.L."/>
            <person name="Liu Y.L."/>
            <person name="Hao S.J."/>
            <person name="Liu W.Q."/>
            <person name="Lv M.Q."/>
            <person name="Zhang H.B."/>
            <person name="Liu Y."/>
            <person name="Hu-Tang G.R."/>
            <person name="Wang J.P."/>
            <person name="Wang J.H."/>
            <person name="Sun Y.H."/>
            <person name="Ni S.B."/>
            <person name="Chen W.B."/>
            <person name="Zhang X.C."/>
            <person name="Jiao Y.N."/>
            <person name="Eichler E.E."/>
            <person name="Li G.H."/>
            <person name="Liu X."/>
            <person name="Gao L.Z."/>
        </authorList>
    </citation>
    <scope>NUCLEOTIDE SEQUENCE [LARGE SCALE GENOMIC DNA]</scope>
    <source>
        <strain evidence="5">cv. GT1</strain>
        <tissue evidence="4">Leaf</tissue>
    </source>
</reference>
<feature type="transmembrane region" description="Helical" evidence="3">
    <location>
        <begin position="157"/>
        <end position="177"/>
    </location>
</feature>
<dbReference type="AlphaFoldDB" id="A0A6A6N979"/>